<keyword evidence="2" id="KW-1185">Reference proteome</keyword>
<sequence length="109" mass="12088">MAQHDQSGEERRALRCTPAKEPTVRIRQMQAALMRSRLKEATVRSVVAVLAVRWAKFQISLAMQKSIFHSSNRAAAREKGKLAASFGENTLRKKLLVASSSSSSSLFLD</sequence>
<protein>
    <submittedName>
        <fullName evidence="3">Uncharacterized protein</fullName>
    </submittedName>
</protein>
<feature type="region of interest" description="Disordered" evidence="1">
    <location>
        <begin position="1"/>
        <end position="20"/>
    </location>
</feature>
<dbReference type="Proteomes" id="UP000046395">
    <property type="component" value="Unassembled WGS sequence"/>
</dbReference>
<evidence type="ECO:0000313" key="2">
    <source>
        <dbReference type="Proteomes" id="UP000046395"/>
    </source>
</evidence>
<evidence type="ECO:0000313" key="3">
    <source>
        <dbReference type="WBParaSite" id="TMUE_3000012735.1"/>
    </source>
</evidence>
<accession>A0A5S6QZP8</accession>
<dbReference type="WBParaSite" id="TMUE_3000012735.1">
    <property type="protein sequence ID" value="TMUE_3000012735.1"/>
    <property type="gene ID" value="WBGene00301681"/>
</dbReference>
<name>A0A5S6QZP8_TRIMR</name>
<organism evidence="2 3">
    <name type="scientific">Trichuris muris</name>
    <name type="common">Mouse whipworm</name>
    <dbReference type="NCBI Taxonomy" id="70415"/>
    <lineage>
        <taxon>Eukaryota</taxon>
        <taxon>Metazoa</taxon>
        <taxon>Ecdysozoa</taxon>
        <taxon>Nematoda</taxon>
        <taxon>Enoplea</taxon>
        <taxon>Dorylaimia</taxon>
        <taxon>Trichinellida</taxon>
        <taxon>Trichuridae</taxon>
        <taxon>Trichuris</taxon>
    </lineage>
</organism>
<dbReference type="AlphaFoldDB" id="A0A5S6QZP8"/>
<feature type="compositionally biased region" description="Basic and acidic residues" evidence="1">
    <location>
        <begin position="1"/>
        <end position="13"/>
    </location>
</feature>
<evidence type="ECO:0000256" key="1">
    <source>
        <dbReference type="SAM" id="MobiDB-lite"/>
    </source>
</evidence>
<proteinExistence type="predicted"/>
<reference evidence="3" key="1">
    <citation type="submission" date="2019-12" db="UniProtKB">
        <authorList>
            <consortium name="WormBaseParasite"/>
        </authorList>
    </citation>
    <scope>IDENTIFICATION</scope>
</reference>